<dbReference type="InterPro" id="IPR036390">
    <property type="entry name" value="WH_DNA-bd_sf"/>
</dbReference>
<organism evidence="3 4">
    <name type="scientific">Kitasatospora purpeofusca</name>
    <dbReference type="NCBI Taxonomy" id="67352"/>
    <lineage>
        <taxon>Bacteria</taxon>
        <taxon>Bacillati</taxon>
        <taxon>Actinomycetota</taxon>
        <taxon>Actinomycetes</taxon>
        <taxon>Kitasatosporales</taxon>
        <taxon>Streptomycetaceae</taxon>
        <taxon>Kitasatospora</taxon>
    </lineage>
</organism>
<evidence type="ECO:0000256" key="1">
    <source>
        <dbReference type="SAM" id="MobiDB-lite"/>
    </source>
</evidence>
<dbReference type="SUPFAM" id="SSF46785">
    <property type="entry name" value="Winged helix' DNA-binding domain"/>
    <property type="match status" value="1"/>
</dbReference>
<dbReference type="InterPro" id="IPR000835">
    <property type="entry name" value="HTH_MarR-typ"/>
</dbReference>
<name>A0ABZ1UAM9_9ACTN</name>
<keyword evidence="4" id="KW-1185">Reference proteome</keyword>
<protein>
    <submittedName>
        <fullName evidence="3">MarR family winged helix-turn-helix transcriptional regulator</fullName>
    </submittedName>
</protein>
<reference evidence="3" key="1">
    <citation type="submission" date="2022-10" db="EMBL/GenBank/DDBJ databases">
        <title>The complete genomes of actinobacterial strains from the NBC collection.</title>
        <authorList>
            <person name="Joergensen T.S."/>
            <person name="Alvarez Arevalo M."/>
            <person name="Sterndorff E.B."/>
            <person name="Faurdal D."/>
            <person name="Vuksanovic O."/>
            <person name="Mourched A.-S."/>
            <person name="Charusanti P."/>
            <person name="Shaw S."/>
            <person name="Blin K."/>
            <person name="Weber T."/>
        </authorList>
    </citation>
    <scope>NUCLEOTIDE SEQUENCE</scope>
    <source>
        <strain evidence="3">NBC_00222</strain>
    </source>
</reference>
<dbReference type="PROSITE" id="PS50995">
    <property type="entry name" value="HTH_MARR_2"/>
    <property type="match status" value="1"/>
</dbReference>
<dbReference type="Proteomes" id="UP001432222">
    <property type="component" value="Chromosome"/>
</dbReference>
<feature type="region of interest" description="Disordered" evidence="1">
    <location>
        <begin position="150"/>
        <end position="171"/>
    </location>
</feature>
<gene>
    <name evidence="3" type="ORF">OHA16_37700</name>
</gene>
<feature type="domain" description="HTH marR-type" evidence="2">
    <location>
        <begin position="12"/>
        <end position="144"/>
    </location>
</feature>
<dbReference type="SMART" id="SM00347">
    <property type="entry name" value="HTH_MARR"/>
    <property type="match status" value="1"/>
</dbReference>
<dbReference type="Gene3D" id="1.10.10.10">
    <property type="entry name" value="Winged helix-like DNA-binding domain superfamily/Winged helix DNA-binding domain"/>
    <property type="match status" value="1"/>
</dbReference>
<sequence>MYDGRKGSSSPFEQTVYLLSEAGRAVDRLLAERLEHRGLTPAHQALLSTLATLGPHGRRDLVERLAIPGTDADRALDDLLARGLLQSTVVHIGGRQELLAITDPGRAALDLLHSDASAAQDGLLAALTRGQRVELNSLLRRVCAAAARGAGGLGEASGGESRTLMADPRSA</sequence>
<evidence type="ECO:0000313" key="3">
    <source>
        <dbReference type="EMBL" id="WUQ88225.1"/>
    </source>
</evidence>
<evidence type="ECO:0000313" key="4">
    <source>
        <dbReference type="Proteomes" id="UP001432222"/>
    </source>
</evidence>
<proteinExistence type="predicted"/>
<evidence type="ECO:0000259" key="2">
    <source>
        <dbReference type="PROSITE" id="PS50995"/>
    </source>
</evidence>
<dbReference type="EMBL" id="CP108110">
    <property type="protein sequence ID" value="WUQ88225.1"/>
    <property type="molecule type" value="Genomic_DNA"/>
</dbReference>
<dbReference type="RefSeq" id="WP_328958775.1">
    <property type="nucleotide sequence ID" value="NZ_CP108110.1"/>
</dbReference>
<dbReference type="InterPro" id="IPR036388">
    <property type="entry name" value="WH-like_DNA-bd_sf"/>
</dbReference>
<accession>A0ABZ1UAM9</accession>